<name>A0A4P2VIH7_FLUSA</name>
<dbReference type="KEGG" id="sbf:JCM31447_13660"/>
<evidence type="ECO:0000313" key="2">
    <source>
        <dbReference type="Proteomes" id="UP000291236"/>
    </source>
</evidence>
<dbReference type="EMBL" id="AP019368">
    <property type="protein sequence ID" value="BBH52923.1"/>
    <property type="molecule type" value="Genomic_DNA"/>
</dbReference>
<dbReference type="Proteomes" id="UP000291236">
    <property type="component" value="Chromosome"/>
</dbReference>
<dbReference type="RefSeq" id="WP_130607817.1">
    <property type="nucleotide sequence ID" value="NZ_AP019368.1"/>
</dbReference>
<proteinExistence type="predicted"/>
<dbReference type="OrthoDB" id="5295472at2"/>
<gene>
    <name evidence="1" type="ORF">JCM31447_13660</name>
</gene>
<protein>
    <recommendedName>
        <fullName evidence="3">Outer membrane protein beta-barrel domain-containing protein</fullName>
    </recommendedName>
</protein>
<keyword evidence="2" id="KW-1185">Reference proteome</keyword>
<dbReference type="InterPro" id="IPR011250">
    <property type="entry name" value="OMP/PagP_B-barrel"/>
</dbReference>
<organism evidence="1 2">
    <name type="scientific">Fluviispira sanaruensis</name>
    <dbReference type="NCBI Taxonomy" id="2493639"/>
    <lineage>
        <taxon>Bacteria</taxon>
        <taxon>Pseudomonadati</taxon>
        <taxon>Bdellovibrionota</taxon>
        <taxon>Oligoflexia</taxon>
        <taxon>Silvanigrellales</taxon>
        <taxon>Silvanigrellaceae</taxon>
        <taxon>Fluviispira</taxon>
    </lineage>
</organism>
<evidence type="ECO:0000313" key="1">
    <source>
        <dbReference type="EMBL" id="BBH52923.1"/>
    </source>
</evidence>
<sequence>MRKLFVIHFFLFVSLYAFLLNREALGEARYFSLTFNGNYETTFSTTYKNTQFTWGLELGIPLNRFFELGIGKSFTQDIYEYSDDYKNSLINKGLILPSGTLKQENDTSDTYINLIVSPNWVYVNPSISGGLLMRSVCSRDYFNDATCQNQKLTWNLGGGLSFYITEYLRFKVAYKISPSGYRLNSKNYYDERYTAGITFLY</sequence>
<dbReference type="AlphaFoldDB" id="A0A4P2VIH7"/>
<evidence type="ECO:0008006" key="3">
    <source>
        <dbReference type="Google" id="ProtNLM"/>
    </source>
</evidence>
<reference evidence="1 2" key="1">
    <citation type="submission" date="2018-12" db="EMBL/GenBank/DDBJ databases">
        <title>Rubrispira sanarue gen. nov., sp., nov., a member of the order Silvanigrellales, isolated from a brackish lake in Hamamatsu Japan.</title>
        <authorList>
            <person name="Maejima Y."/>
            <person name="Iino T."/>
            <person name="Muraguchi Y."/>
            <person name="Fukuda K."/>
            <person name="Nojiri H."/>
            <person name="Ohkuma M."/>
            <person name="Moriuchi R."/>
            <person name="Dohra H."/>
            <person name="Kimbara K."/>
            <person name="Shintani M."/>
        </authorList>
    </citation>
    <scope>NUCLEOTIDE SEQUENCE [LARGE SCALE GENOMIC DNA]</scope>
    <source>
        <strain evidence="1 2">RF1110005</strain>
    </source>
</reference>
<accession>A0A4P2VIH7</accession>
<dbReference type="SUPFAM" id="SSF56925">
    <property type="entry name" value="OMPA-like"/>
    <property type="match status" value="1"/>
</dbReference>